<dbReference type="OrthoDB" id="9775296at2"/>
<evidence type="ECO:0000313" key="6">
    <source>
        <dbReference type="EMBL" id="OXA88086.1"/>
    </source>
</evidence>
<dbReference type="RefSeq" id="WP_041516104.1">
    <property type="nucleotide sequence ID" value="NZ_JPRK01000003.1"/>
</dbReference>
<dbReference type="SUPFAM" id="SSF51735">
    <property type="entry name" value="NAD(P)-binding Rossmann-fold domains"/>
    <property type="match status" value="1"/>
</dbReference>
<dbReference type="InterPro" id="IPR057326">
    <property type="entry name" value="KR_dom"/>
</dbReference>
<protein>
    <submittedName>
        <fullName evidence="5">Short-chain dehydrogenase</fullName>
    </submittedName>
</protein>
<dbReference type="Gene3D" id="3.40.50.720">
    <property type="entry name" value="NAD(P)-binding Rossmann-like Domain"/>
    <property type="match status" value="1"/>
</dbReference>
<dbReference type="Proteomes" id="UP000198302">
    <property type="component" value="Unassembled WGS sequence"/>
</dbReference>
<dbReference type="PRINTS" id="PR00080">
    <property type="entry name" value="SDRFAMILY"/>
</dbReference>
<evidence type="ECO:0000256" key="1">
    <source>
        <dbReference type="ARBA" id="ARBA00006484"/>
    </source>
</evidence>
<dbReference type="EMBL" id="MUGX01000011">
    <property type="protein sequence ID" value="OXA88086.1"/>
    <property type="molecule type" value="Genomic_DNA"/>
</dbReference>
<sequence length="247" mass="26400">MKKLNESVTIITGASSGIGAATALKLAKAGSNIVLVSRADDKIEKVKKQIVAEGGKAEIFVADVTDIDQMKAMADFAIKKFGRIDNLVNNAGLMLFSQWKDVAIEEWNAMIDTNIKGYLNAIAAVLPKLLEQKSGHILNMGSVAGINIGVGAGIYHGTKFFVRAITESLRKEVSVHKGIKISLISPGVINTGWADKVTNKEGAAIAAELNKQAIKPEDIANAVLFAFDQPDNVNVNDIVISPTSQDW</sequence>
<dbReference type="Proteomes" id="UP000032061">
    <property type="component" value="Unassembled WGS sequence"/>
</dbReference>
<feature type="domain" description="Ketoreductase" evidence="4">
    <location>
        <begin position="7"/>
        <end position="196"/>
    </location>
</feature>
<gene>
    <name evidence="6" type="ORF">B0A73_09930</name>
    <name evidence="5" type="ORF">IW18_03060</name>
</gene>
<dbReference type="PRINTS" id="PR00081">
    <property type="entry name" value="GDHRDH"/>
</dbReference>
<keyword evidence="8" id="KW-1185">Reference proteome</keyword>
<dbReference type="FunFam" id="3.40.50.720:FF:000047">
    <property type="entry name" value="NADP-dependent L-serine/L-allo-threonine dehydrogenase"/>
    <property type="match status" value="1"/>
</dbReference>
<keyword evidence="2" id="KW-0560">Oxidoreductase</keyword>
<name>A0A0D0F8U8_9FLAO</name>
<comment type="similarity">
    <text evidence="1 3">Belongs to the short-chain dehydrogenases/reductases (SDR) family.</text>
</comment>
<evidence type="ECO:0000313" key="5">
    <source>
        <dbReference type="EMBL" id="KIO54442.1"/>
    </source>
</evidence>
<dbReference type="EMBL" id="JPRK01000003">
    <property type="protein sequence ID" value="KIO54442.1"/>
    <property type="molecule type" value="Genomic_DNA"/>
</dbReference>
<evidence type="ECO:0000313" key="8">
    <source>
        <dbReference type="Proteomes" id="UP000198302"/>
    </source>
</evidence>
<proteinExistence type="inferred from homology"/>
<evidence type="ECO:0000256" key="2">
    <source>
        <dbReference type="ARBA" id="ARBA00023002"/>
    </source>
</evidence>
<dbReference type="AlphaFoldDB" id="A0A0D0F8U8"/>
<evidence type="ECO:0000259" key="4">
    <source>
        <dbReference type="SMART" id="SM00822"/>
    </source>
</evidence>
<dbReference type="Pfam" id="PF00106">
    <property type="entry name" value="adh_short"/>
    <property type="match status" value="1"/>
</dbReference>
<dbReference type="PANTHER" id="PTHR43115">
    <property type="entry name" value="DEHYDROGENASE/REDUCTASE SDR FAMILY MEMBER 11"/>
    <property type="match status" value="1"/>
</dbReference>
<evidence type="ECO:0000256" key="3">
    <source>
        <dbReference type="RuleBase" id="RU000363"/>
    </source>
</evidence>
<dbReference type="InterPro" id="IPR002347">
    <property type="entry name" value="SDR_fam"/>
</dbReference>
<evidence type="ECO:0000313" key="7">
    <source>
        <dbReference type="Proteomes" id="UP000032061"/>
    </source>
</evidence>
<reference evidence="5 7" key="1">
    <citation type="submission" date="2015-01" db="EMBL/GenBank/DDBJ databases">
        <title>Genome of Flavobacterium hibernum DSM 12611.</title>
        <authorList>
            <person name="Stropko S.J."/>
            <person name="Pipes S.E."/>
            <person name="Newman J.D."/>
        </authorList>
    </citation>
    <scope>NUCLEOTIDE SEQUENCE [LARGE SCALE GENOMIC DNA]</scope>
    <source>
        <strain evidence="5 7">DSM 12611</strain>
    </source>
</reference>
<organism evidence="5 7">
    <name type="scientific">Flavobacterium hibernum</name>
    <dbReference type="NCBI Taxonomy" id="37752"/>
    <lineage>
        <taxon>Bacteria</taxon>
        <taxon>Pseudomonadati</taxon>
        <taxon>Bacteroidota</taxon>
        <taxon>Flavobacteriia</taxon>
        <taxon>Flavobacteriales</taxon>
        <taxon>Flavobacteriaceae</taxon>
        <taxon>Flavobacterium</taxon>
    </lineage>
</organism>
<comment type="caution">
    <text evidence="5">The sequence shown here is derived from an EMBL/GenBank/DDBJ whole genome shotgun (WGS) entry which is preliminary data.</text>
</comment>
<reference evidence="6 8" key="2">
    <citation type="submission" date="2016-11" db="EMBL/GenBank/DDBJ databases">
        <title>Whole genomes of Flavobacteriaceae.</title>
        <authorList>
            <person name="Stine C."/>
            <person name="Li C."/>
            <person name="Tadesse D."/>
        </authorList>
    </citation>
    <scope>NUCLEOTIDE SEQUENCE [LARGE SCALE GENOMIC DNA]</scope>
    <source>
        <strain evidence="6 8">ATCC 51468</strain>
    </source>
</reference>
<dbReference type="GO" id="GO:0016616">
    <property type="term" value="F:oxidoreductase activity, acting on the CH-OH group of donors, NAD or NADP as acceptor"/>
    <property type="evidence" value="ECO:0007669"/>
    <property type="project" value="UniProtKB-ARBA"/>
</dbReference>
<accession>A0A0D0F8U8</accession>
<dbReference type="STRING" id="37752.IW18_03060"/>
<dbReference type="InterPro" id="IPR036291">
    <property type="entry name" value="NAD(P)-bd_dom_sf"/>
</dbReference>
<dbReference type="SMART" id="SM00822">
    <property type="entry name" value="PKS_KR"/>
    <property type="match status" value="1"/>
</dbReference>
<dbReference type="PANTHER" id="PTHR43115:SF4">
    <property type="entry name" value="DEHYDROGENASE_REDUCTASE SDR FAMILY MEMBER 11"/>
    <property type="match status" value="1"/>
</dbReference>